<accession>A0A550D0D5</accession>
<dbReference type="AlphaFoldDB" id="A0A550D0D5"/>
<dbReference type="Proteomes" id="UP000320762">
    <property type="component" value="Unassembled WGS sequence"/>
</dbReference>
<organism evidence="2 3">
    <name type="scientific">Schizophyllum amplum</name>
    <dbReference type="NCBI Taxonomy" id="97359"/>
    <lineage>
        <taxon>Eukaryota</taxon>
        <taxon>Fungi</taxon>
        <taxon>Dikarya</taxon>
        <taxon>Basidiomycota</taxon>
        <taxon>Agaricomycotina</taxon>
        <taxon>Agaricomycetes</taxon>
        <taxon>Agaricomycetidae</taxon>
        <taxon>Agaricales</taxon>
        <taxon>Schizophyllaceae</taxon>
        <taxon>Schizophyllum</taxon>
    </lineage>
</organism>
<feature type="region of interest" description="Disordered" evidence="1">
    <location>
        <begin position="290"/>
        <end position="316"/>
    </location>
</feature>
<dbReference type="OrthoDB" id="10380244at2759"/>
<reference evidence="2 3" key="1">
    <citation type="journal article" date="2019" name="New Phytol.">
        <title>Comparative genomics reveals unique wood-decay strategies and fruiting body development in the Schizophyllaceae.</title>
        <authorList>
            <person name="Almasi E."/>
            <person name="Sahu N."/>
            <person name="Krizsan K."/>
            <person name="Balint B."/>
            <person name="Kovacs G.M."/>
            <person name="Kiss B."/>
            <person name="Cseklye J."/>
            <person name="Drula E."/>
            <person name="Henrissat B."/>
            <person name="Nagy I."/>
            <person name="Chovatia M."/>
            <person name="Adam C."/>
            <person name="LaButti K."/>
            <person name="Lipzen A."/>
            <person name="Riley R."/>
            <person name="Grigoriev I.V."/>
            <person name="Nagy L.G."/>
        </authorList>
    </citation>
    <scope>NUCLEOTIDE SEQUENCE [LARGE SCALE GENOMIC DNA]</scope>
    <source>
        <strain evidence="2 3">NL-1724</strain>
    </source>
</reference>
<feature type="region of interest" description="Disordered" evidence="1">
    <location>
        <begin position="51"/>
        <end position="70"/>
    </location>
</feature>
<feature type="region of interest" description="Disordered" evidence="1">
    <location>
        <begin position="131"/>
        <end position="151"/>
    </location>
</feature>
<gene>
    <name evidence="2" type="ORF">BD626DRAFT_564128</name>
</gene>
<evidence type="ECO:0000256" key="1">
    <source>
        <dbReference type="SAM" id="MobiDB-lite"/>
    </source>
</evidence>
<feature type="compositionally biased region" description="Polar residues" evidence="1">
    <location>
        <begin position="131"/>
        <end position="150"/>
    </location>
</feature>
<evidence type="ECO:0000313" key="3">
    <source>
        <dbReference type="Proteomes" id="UP000320762"/>
    </source>
</evidence>
<dbReference type="EMBL" id="VDMD01000001">
    <property type="protein sequence ID" value="TRM70503.1"/>
    <property type="molecule type" value="Genomic_DNA"/>
</dbReference>
<feature type="compositionally biased region" description="Low complexity" evidence="1">
    <location>
        <begin position="306"/>
        <end position="315"/>
    </location>
</feature>
<feature type="region of interest" description="Disordered" evidence="1">
    <location>
        <begin position="79"/>
        <end position="98"/>
    </location>
</feature>
<name>A0A550D0D5_9AGAR</name>
<keyword evidence="3" id="KW-1185">Reference proteome</keyword>
<evidence type="ECO:0000313" key="2">
    <source>
        <dbReference type="EMBL" id="TRM70503.1"/>
    </source>
</evidence>
<protein>
    <submittedName>
        <fullName evidence="2">Uncharacterized protein</fullName>
    </submittedName>
</protein>
<proteinExistence type="predicted"/>
<comment type="caution">
    <text evidence="2">The sequence shown here is derived from an EMBL/GenBank/DDBJ whole genome shotgun (WGS) entry which is preliminary data.</text>
</comment>
<sequence>MPRNENPRNASVDDVPDTPLAAQVAALARHGLYCRIRSHIRRIARGIRHNHDRFSPARDQQLESPDSRSSLRRCARYWGRRQATENQRPMDVDTTPSSAPALPEMDLPGPAIFSNESLTSLGHAVEMYSGPSPQVSTNEYPPSTQGSGRTSELRALRRDLVSLRDAITRGLAKLEDDPHTAGVRTLDIEESTCSQVLSSRLGPDDVPEGWQTVSSARATGERTSGASGLCPATQDTVSLSGLGLYLTTTDDQAILHGDGAALVSSSAGLNAHPDVSQGPEAVASLDVPDVAGANAPRPSSDDSDADPPAIEASPSWRHATDILDEASIPTFVGVEKADPAYAGGLKLVIDVGASSEVNRLGRLFYGDFDDALILLPGICELRKIRLTQLYLRIGQSQDRQQQDTMSRVMVRLVNYLRCFLAIQLIMDQEHSNVRDMHEEAFRGDFTQLRYLRMEGFAKIGRFACFPLCNIRQLDVAVEMSSHELLSLISRAKNLDVLKLHYYRVQAGRARPENPVLDDNFDGIQTTEVRYPPAMYIATNMPADLMPCIRAYPRSADLRLTVVNGPCPAELVDLFACRPSWSLEE</sequence>